<gene>
    <name evidence="11" type="ORF">EJQ19_15435</name>
</gene>
<dbReference type="InterPro" id="IPR009057">
    <property type="entry name" value="Homeodomain-like_sf"/>
</dbReference>
<comment type="subcellular location">
    <subcellularLocation>
        <location evidence="1">Cytoplasm</location>
    </subcellularLocation>
</comment>
<feature type="modified residue" description="4-aspartylphosphate" evidence="8">
    <location>
        <position position="54"/>
    </location>
</feature>
<accession>A0A3S0CUF0</accession>
<dbReference type="CDD" id="cd17536">
    <property type="entry name" value="REC_YesN-like"/>
    <property type="match status" value="1"/>
</dbReference>
<dbReference type="InterPro" id="IPR018060">
    <property type="entry name" value="HTH_AraC"/>
</dbReference>
<dbReference type="InterPro" id="IPR011006">
    <property type="entry name" value="CheY-like_superfamily"/>
</dbReference>
<evidence type="ECO:0000256" key="2">
    <source>
        <dbReference type="ARBA" id="ARBA00022490"/>
    </source>
</evidence>
<dbReference type="PRINTS" id="PR00032">
    <property type="entry name" value="HTHARAC"/>
</dbReference>
<keyword evidence="7" id="KW-0804">Transcription</keyword>
<feature type="domain" description="Response regulatory" evidence="10">
    <location>
        <begin position="3"/>
        <end position="119"/>
    </location>
</feature>
<dbReference type="InterPro" id="IPR001789">
    <property type="entry name" value="Sig_transdc_resp-reg_receiver"/>
</dbReference>
<keyword evidence="12" id="KW-1185">Reference proteome</keyword>
<evidence type="ECO:0000256" key="7">
    <source>
        <dbReference type="ARBA" id="ARBA00023163"/>
    </source>
</evidence>
<keyword evidence="2" id="KW-0963">Cytoplasm</keyword>
<dbReference type="RefSeq" id="WP_126142124.1">
    <property type="nucleotide sequence ID" value="NZ_RXHU01000042.1"/>
</dbReference>
<evidence type="ECO:0000313" key="12">
    <source>
        <dbReference type="Proteomes" id="UP000276128"/>
    </source>
</evidence>
<evidence type="ECO:0000256" key="3">
    <source>
        <dbReference type="ARBA" id="ARBA00022553"/>
    </source>
</evidence>
<dbReference type="Gene3D" id="3.40.50.2300">
    <property type="match status" value="1"/>
</dbReference>
<keyword evidence="5" id="KW-0805">Transcription regulation</keyword>
<dbReference type="Gene3D" id="1.10.10.60">
    <property type="entry name" value="Homeodomain-like"/>
    <property type="match status" value="2"/>
</dbReference>
<dbReference type="SUPFAM" id="SSF52172">
    <property type="entry name" value="CheY-like"/>
    <property type="match status" value="1"/>
</dbReference>
<organism evidence="11 12">
    <name type="scientific">Paenibacillus whitsoniae</name>
    <dbReference type="NCBI Taxonomy" id="2496558"/>
    <lineage>
        <taxon>Bacteria</taxon>
        <taxon>Bacillati</taxon>
        <taxon>Bacillota</taxon>
        <taxon>Bacilli</taxon>
        <taxon>Bacillales</taxon>
        <taxon>Paenibacillaceae</taxon>
        <taxon>Paenibacillus</taxon>
    </lineage>
</organism>
<dbReference type="OrthoDB" id="1769137at2"/>
<dbReference type="Proteomes" id="UP000276128">
    <property type="component" value="Unassembled WGS sequence"/>
</dbReference>
<dbReference type="PANTHER" id="PTHR42713:SF3">
    <property type="entry name" value="TRANSCRIPTIONAL REGULATORY PROTEIN HPTR"/>
    <property type="match status" value="1"/>
</dbReference>
<dbReference type="PROSITE" id="PS50110">
    <property type="entry name" value="RESPONSE_REGULATORY"/>
    <property type="match status" value="1"/>
</dbReference>
<dbReference type="SUPFAM" id="SSF46689">
    <property type="entry name" value="Homeodomain-like"/>
    <property type="match status" value="2"/>
</dbReference>
<evidence type="ECO:0000256" key="1">
    <source>
        <dbReference type="ARBA" id="ARBA00004496"/>
    </source>
</evidence>
<dbReference type="InterPro" id="IPR051552">
    <property type="entry name" value="HptR"/>
</dbReference>
<dbReference type="GO" id="GO:0000160">
    <property type="term" value="P:phosphorelay signal transduction system"/>
    <property type="evidence" value="ECO:0007669"/>
    <property type="project" value="UniProtKB-KW"/>
</dbReference>
<proteinExistence type="predicted"/>
<name>A0A3S0CUF0_9BACL</name>
<dbReference type="Pfam" id="PF00072">
    <property type="entry name" value="Response_reg"/>
    <property type="match status" value="1"/>
</dbReference>
<dbReference type="SMART" id="SM00342">
    <property type="entry name" value="HTH_ARAC"/>
    <property type="match status" value="1"/>
</dbReference>
<keyword evidence="6" id="KW-0238">DNA-binding</keyword>
<comment type="caution">
    <text evidence="11">The sequence shown here is derived from an EMBL/GenBank/DDBJ whole genome shotgun (WGS) entry which is preliminary data.</text>
</comment>
<dbReference type="AlphaFoldDB" id="A0A3S0CUF0"/>
<dbReference type="SMART" id="SM00448">
    <property type="entry name" value="REC"/>
    <property type="match status" value="1"/>
</dbReference>
<evidence type="ECO:0000256" key="5">
    <source>
        <dbReference type="ARBA" id="ARBA00023015"/>
    </source>
</evidence>
<dbReference type="Pfam" id="PF12833">
    <property type="entry name" value="HTH_18"/>
    <property type="match status" value="1"/>
</dbReference>
<feature type="domain" description="HTH araC/xylS-type" evidence="9">
    <location>
        <begin position="262"/>
        <end position="360"/>
    </location>
</feature>
<dbReference type="GO" id="GO:0005737">
    <property type="term" value="C:cytoplasm"/>
    <property type="evidence" value="ECO:0007669"/>
    <property type="project" value="UniProtKB-SubCell"/>
</dbReference>
<evidence type="ECO:0000256" key="4">
    <source>
        <dbReference type="ARBA" id="ARBA00023012"/>
    </source>
</evidence>
<keyword evidence="4" id="KW-0902">Two-component regulatory system</keyword>
<dbReference type="PROSITE" id="PS01124">
    <property type="entry name" value="HTH_ARAC_FAMILY_2"/>
    <property type="match status" value="1"/>
</dbReference>
<evidence type="ECO:0000259" key="9">
    <source>
        <dbReference type="PROSITE" id="PS01124"/>
    </source>
</evidence>
<keyword evidence="3 8" id="KW-0597">Phosphoprotein</keyword>
<evidence type="ECO:0000259" key="10">
    <source>
        <dbReference type="PROSITE" id="PS50110"/>
    </source>
</evidence>
<dbReference type="GO" id="GO:0003700">
    <property type="term" value="F:DNA-binding transcription factor activity"/>
    <property type="evidence" value="ECO:0007669"/>
    <property type="project" value="InterPro"/>
</dbReference>
<protein>
    <submittedName>
        <fullName evidence="11">Response regulator</fullName>
    </submittedName>
</protein>
<evidence type="ECO:0000256" key="6">
    <source>
        <dbReference type="ARBA" id="ARBA00023125"/>
    </source>
</evidence>
<sequence>MNRLMIVDDEELIRESLAIQLSDMADVAVSATHANGQKALDWLKDHFADVCVTDVRMPLVDGLQLIEEINRLYPWMTCIVISSYDDFQYAKKSILLGAVDYVLKPIDPDLLTEAVQKANEKVSRQRRNDANQLLLRKLPLNKLLLEQWLEMILSVYLHGQPLLIVDTLAMFEAWVDGRYEILDELALAWTAMLVAELKKQGIDVELEEADDLGFGEDSAILQRSQVRHYFRLCAVKRLEEAANLLMDRARKAKNLQKESAVDQVKRYIENHYAENWGLQDLADHVAMSRSYLAKMFKEQAGMTIWTYCVNVRMRKARELLLTSSLRSYEIALKVGYENSIHFSRIFKQYHGINPMEYKERFGSE</sequence>
<dbReference type="GO" id="GO:0043565">
    <property type="term" value="F:sequence-specific DNA binding"/>
    <property type="evidence" value="ECO:0007669"/>
    <property type="project" value="InterPro"/>
</dbReference>
<evidence type="ECO:0000256" key="8">
    <source>
        <dbReference type="PROSITE-ProRule" id="PRU00169"/>
    </source>
</evidence>
<dbReference type="InterPro" id="IPR020449">
    <property type="entry name" value="Tscrpt_reg_AraC-type_HTH"/>
</dbReference>
<dbReference type="PANTHER" id="PTHR42713">
    <property type="entry name" value="HISTIDINE KINASE-RELATED"/>
    <property type="match status" value="1"/>
</dbReference>
<reference evidence="11 12" key="1">
    <citation type="submission" date="2018-12" db="EMBL/GenBank/DDBJ databases">
        <title>Bacillus ochoae sp. nov., Paenibacillus whitsoniae sp. nov., Paenibacillus spiritus sp. nov. Isolated from the Mars Exploration Rover during spacecraft assembly.</title>
        <authorList>
            <person name="Seuylemezian A."/>
            <person name="Vaishampayan P."/>
        </authorList>
    </citation>
    <scope>NUCLEOTIDE SEQUENCE [LARGE SCALE GENOMIC DNA]</scope>
    <source>
        <strain evidence="11 12">MER 54</strain>
    </source>
</reference>
<evidence type="ECO:0000313" key="11">
    <source>
        <dbReference type="EMBL" id="RTE08908.1"/>
    </source>
</evidence>
<dbReference type="EMBL" id="RXHU01000042">
    <property type="protein sequence ID" value="RTE08908.1"/>
    <property type="molecule type" value="Genomic_DNA"/>
</dbReference>